<protein>
    <submittedName>
        <fullName evidence="2">Uncharacterized protein</fullName>
    </submittedName>
</protein>
<proteinExistence type="predicted"/>
<evidence type="ECO:0000313" key="2">
    <source>
        <dbReference type="EMBL" id="SPD25785.1"/>
    </source>
</evidence>
<gene>
    <name evidence="2" type="ORF">FSB_LOCUS53667</name>
</gene>
<reference evidence="2" key="1">
    <citation type="submission" date="2018-02" db="EMBL/GenBank/DDBJ databases">
        <authorList>
            <person name="Cohen D.B."/>
            <person name="Kent A.D."/>
        </authorList>
    </citation>
    <scope>NUCLEOTIDE SEQUENCE</scope>
</reference>
<sequence length="90" mass="9515">MRASPSSPRPPHSQSLLSLLSFSAGPVASSFSAGASRTDRRRPRSGPDEAGKNILTPIGFLFLCSLSCGGRWWVAGWVEGWVSGWVAVVG</sequence>
<evidence type="ECO:0000256" key="1">
    <source>
        <dbReference type="SAM" id="MobiDB-lite"/>
    </source>
</evidence>
<organism evidence="2">
    <name type="scientific">Fagus sylvatica</name>
    <name type="common">Beechnut</name>
    <dbReference type="NCBI Taxonomy" id="28930"/>
    <lineage>
        <taxon>Eukaryota</taxon>
        <taxon>Viridiplantae</taxon>
        <taxon>Streptophyta</taxon>
        <taxon>Embryophyta</taxon>
        <taxon>Tracheophyta</taxon>
        <taxon>Spermatophyta</taxon>
        <taxon>Magnoliopsida</taxon>
        <taxon>eudicotyledons</taxon>
        <taxon>Gunneridae</taxon>
        <taxon>Pentapetalae</taxon>
        <taxon>rosids</taxon>
        <taxon>fabids</taxon>
        <taxon>Fagales</taxon>
        <taxon>Fagaceae</taxon>
        <taxon>Fagus</taxon>
    </lineage>
</organism>
<accession>A0A2N9IN30</accession>
<dbReference type="EMBL" id="OIVN01006131">
    <property type="protein sequence ID" value="SPD25785.1"/>
    <property type="molecule type" value="Genomic_DNA"/>
</dbReference>
<feature type="region of interest" description="Disordered" evidence="1">
    <location>
        <begin position="29"/>
        <end position="53"/>
    </location>
</feature>
<dbReference type="AlphaFoldDB" id="A0A2N9IN30"/>
<name>A0A2N9IN30_FAGSY</name>